<accession>A0AA38XYM0</accession>
<dbReference type="Gene3D" id="1.10.3730.20">
    <property type="match status" value="1"/>
</dbReference>
<feature type="domain" description="DUF4440" evidence="9">
    <location>
        <begin position="230"/>
        <end position="301"/>
    </location>
</feature>
<dbReference type="FunFam" id="1.10.3730.20:FF:000001">
    <property type="entry name" value="Quaternary ammonium compound resistance transporter SugE"/>
    <property type="match status" value="1"/>
</dbReference>
<feature type="transmembrane region" description="Helical" evidence="8">
    <location>
        <begin position="412"/>
        <end position="429"/>
    </location>
</feature>
<dbReference type="PANTHER" id="PTHR30561">
    <property type="entry name" value="SMR FAMILY PROTON-DEPENDENT DRUG EFFLUX TRANSPORTER SUGE"/>
    <property type="match status" value="1"/>
</dbReference>
<dbReference type="InterPro" id="IPR032710">
    <property type="entry name" value="NTF2-like_dom_sf"/>
</dbReference>
<evidence type="ECO:0000256" key="8">
    <source>
        <dbReference type="SAM" id="Phobius"/>
    </source>
</evidence>
<dbReference type="Gene3D" id="3.60.15.10">
    <property type="entry name" value="Ribonuclease Z/Hydroxyacylglutathione hydrolase-like"/>
    <property type="match status" value="1"/>
</dbReference>
<dbReference type="SUPFAM" id="SSF103481">
    <property type="entry name" value="Multidrug resistance efflux transporter EmrE"/>
    <property type="match status" value="1"/>
</dbReference>
<keyword evidence="4" id="KW-1003">Cell membrane</keyword>
<proteinExistence type="predicted"/>
<dbReference type="InterPro" id="IPR000390">
    <property type="entry name" value="Small_drug/metabolite_transptr"/>
</dbReference>
<dbReference type="InterPro" id="IPR045324">
    <property type="entry name" value="Small_multidrug_res"/>
</dbReference>
<evidence type="ECO:0000256" key="2">
    <source>
        <dbReference type="ARBA" id="ARBA00004651"/>
    </source>
</evidence>
<dbReference type="Pfam" id="PF23023">
    <property type="entry name" value="Anti-Pycsar_Apyc1"/>
    <property type="match status" value="1"/>
</dbReference>
<keyword evidence="7 8" id="KW-0472">Membrane</keyword>
<evidence type="ECO:0000256" key="7">
    <source>
        <dbReference type="ARBA" id="ARBA00023136"/>
    </source>
</evidence>
<comment type="subcellular location">
    <subcellularLocation>
        <location evidence="2">Cell membrane</location>
        <topology evidence="2">Multi-pass membrane protein</topology>
    </subcellularLocation>
    <subcellularLocation>
        <location evidence="1">Endoplasmic reticulum membrane</location>
        <topology evidence="1">Multi-pass membrane protein</topology>
    </subcellularLocation>
</comment>
<dbReference type="AlphaFoldDB" id="A0AA38XYM0"/>
<comment type="caution">
    <text evidence="10">The sequence shown here is derived from an EMBL/GenBank/DDBJ whole genome shotgun (WGS) entry which is preliminary data.</text>
</comment>
<name>A0AA38XYM0_9EURO</name>
<dbReference type="PANTHER" id="PTHR30561:SF0">
    <property type="entry name" value="GUANIDINIUM EXPORTER"/>
    <property type="match status" value="1"/>
</dbReference>
<evidence type="ECO:0000256" key="3">
    <source>
        <dbReference type="ARBA" id="ARBA00022448"/>
    </source>
</evidence>
<keyword evidence="3" id="KW-0813">Transport</keyword>
<feature type="transmembrane region" description="Helical" evidence="8">
    <location>
        <begin position="441"/>
        <end position="459"/>
    </location>
</feature>
<evidence type="ECO:0000256" key="6">
    <source>
        <dbReference type="ARBA" id="ARBA00022989"/>
    </source>
</evidence>
<gene>
    <name evidence="10" type="ORF">H2204_009175</name>
</gene>
<dbReference type="Pfam" id="PF14534">
    <property type="entry name" value="DUF4440"/>
    <property type="match status" value="1"/>
</dbReference>
<protein>
    <recommendedName>
        <fullName evidence="9">DUF4440 domain-containing protein</fullName>
    </recommendedName>
</protein>
<dbReference type="EMBL" id="JAPDRN010000070">
    <property type="protein sequence ID" value="KAJ9629015.1"/>
    <property type="molecule type" value="Genomic_DNA"/>
</dbReference>
<dbReference type="Pfam" id="PF00893">
    <property type="entry name" value="Multi_Drug_Res"/>
    <property type="match status" value="1"/>
</dbReference>
<keyword evidence="6 8" id="KW-1133">Transmembrane helix</keyword>
<evidence type="ECO:0000256" key="5">
    <source>
        <dbReference type="ARBA" id="ARBA00022692"/>
    </source>
</evidence>
<keyword evidence="5 8" id="KW-0812">Transmembrane</keyword>
<feature type="transmembrane region" description="Helical" evidence="8">
    <location>
        <begin position="471"/>
        <end position="491"/>
    </location>
</feature>
<dbReference type="SUPFAM" id="SSF56281">
    <property type="entry name" value="Metallo-hydrolase/oxidoreductase"/>
    <property type="match status" value="1"/>
</dbReference>
<dbReference type="InterPro" id="IPR037185">
    <property type="entry name" value="EmrE-like"/>
</dbReference>
<reference evidence="10" key="1">
    <citation type="submission" date="2022-10" db="EMBL/GenBank/DDBJ databases">
        <title>Culturing micro-colonial fungi from biological soil crusts in the Mojave desert and describing Neophaeococcomyces mojavensis, and introducing the new genera and species Taxawa tesnikishii.</title>
        <authorList>
            <person name="Kurbessoian T."/>
            <person name="Stajich J.E."/>
        </authorList>
    </citation>
    <scope>NUCLEOTIDE SEQUENCE</scope>
    <source>
        <strain evidence="10">TK_35</strain>
    </source>
</reference>
<dbReference type="GO" id="GO:0022857">
    <property type="term" value="F:transmembrane transporter activity"/>
    <property type="evidence" value="ECO:0007669"/>
    <property type="project" value="InterPro"/>
</dbReference>
<evidence type="ECO:0000256" key="1">
    <source>
        <dbReference type="ARBA" id="ARBA00004477"/>
    </source>
</evidence>
<evidence type="ECO:0000259" key="9">
    <source>
        <dbReference type="Pfam" id="PF14534"/>
    </source>
</evidence>
<dbReference type="SUPFAM" id="SSF54427">
    <property type="entry name" value="NTF2-like"/>
    <property type="match status" value="1"/>
</dbReference>
<sequence length="517" mass="56443">MSVIERDGRPWLTIDCGGEGLTAFKAHYGHMPQALFVTHVHLDHVAGFERLFVDTFFSAQRRGKVRMYVPATVVPLLHKRIGDYPNVLAEGGANFWDAFQLIVVGDAFWHEGVRLEVFPVRHHWPETAYGLRLQGALTWSGDTRPIPEMLARFANDNELIAHDCGLHGNPSHTGVDDLEREYSAELQARMMLYHYASVADGQALVARGHRVAQPGHAGHAATSALAAELEGLERALHSPQVRADHQRLAALLDEDFGEIGSSGRCYGREAALEEIPLEGAQVVIESDRYAVWMLAEGLAQLAVAPAFDGLADGVPSGHARGTVAPGHARRRAPTKVGIYQGGVSPEKAVAPPADLGARVDRYPSRAESDVTRCLRHRPRAAAVARIRPQEERPPPHRDSMTRTAWPYQRRAVMAWIYLLFAGLLEIVWAVSMKQSEGFTKLTPTIITIVGMIASFWLLAVAMRSLPLGTAYTIWTGIGAVGAFVVGIVFLGEQVNPMRIGAAVLIVAGLVLMKLSSS</sequence>
<dbReference type="Gene3D" id="3.10.450.50">
    <property type="match status" value="1"/>
</dbReference>
<dbReference type="InterPro" id="IPR036866">
    <property type="entry name" value="RibonucZ/Hydroxyglut_hydro"/>
</dbReference>
<dbReference type="InterPro" id="IPR027843">
    <property type="entry name" value="DUF4440"/>
</dbReference>
<dbReference type="GO" id="GO:0005886">
    <property type="term" value="C:plasma membrane"/>
    <property type="evidence" value="ECO:0007669"/>
    <property type="project" value="UniProtKB-SubCell"/>
</dbReference>
<evidence type="ECO:0000256" key="4">
    <source>
        <dbReference type="ARBA" id="ARBA00022475"/>
    </source>
</evidence>
<organism evidence="10">
    <name type="scientific">Knufia peltigerae</name>
    <dbReference type="NCBI Taxonomy" id="1002370"/>
    <lineage>
        <taxon>Eukaryota</taxon>
        <taxon>Fungi</taxon>
        <taxon>Dikarya</taxon>
        <taxon>Ascomycota</taxon>
        <taxon>Pezizomycotina</taxon>
        <taxon>Eurotiomycetes</taxon>
        <taxon>Chaetothyriomycetidae</taxon>
        <taxon>Chaetothyriales</taxon>
        <taxon>Trichomeriaceae</taxon>
        <taxon>Knufia</taxon>
    </lineage>
</organism>
<evidence type="ECO:0000313" key="10">
    <source>
        <dbReference type="EMBL" id="KAJ9629015.1"/>
    </source>
</evidence>